<keyword evidence="3" id="KW-1185">Reference proteome</keyword>
<dbReference type="Proteomes" id="UP000805614">
    <property type="component" value="Unassembled WGS sequence"/>
</dbReference>
<accession>A0ABR7LUR8</accession>
<feature type="chain" id="PRO_5045558689" description="Secreted protein" evidence="1">
    <location>
        <begin position="28"/>
        <end position="219"/>
    </location>
</feature>
<comment type="caution">
    <text evidence="2">The sequence shown here is derived from an EMBL/GenBank/DDBJ whole genome shotgun (WGS) entry which is preliminary data.</text>
</comment>
<feature type="signal peptide" evidence="1">
    <location>
        <begin position="1"/>
        <end position="27"/>
    </location>
</feature>
<evidence type="ECO:0000313" key="3">
    <source>
        <dbReference type="Proteomes" id="UP000805614"/>
    </source>
</evidence>
<reference evidence="2 3" key="1">
    <citation type="submission" date="2020-06" db="EMBL/GenBank/DDBJ databases">
        <title>Actinomadura xiongansis sp. nov., isolated from soil of Baiyangdian.</title>
        <authorList>
            <person name="Zhang X."/>
        </authorList>
    </citation>
    <scope>NUCLEOTIDE SEQUENCE [LARGE SCALE GENOMIC DNA]</scope>
    <source>
        <strain evidence="2 3">HBUM206468</strain>
    </source>
</reference>
<protein>
    <recommendedName>
        <fullName evidence="4">Secreted protein</fullName>
    </recommendedName>
</protein>
<keyword evidence="1" id="KW-0732">Signal</keyword>
<dbReference type="RefSeq" id="WP_187245628.1">
    <property type="nucleotide sequence ID" value="NZ_BAAAOK010000017.1"/>
</dbReference>
<proteinExistence type="predicted"/>
<dbReference type="EMBL" id="JABVEC010000019">
    <property type="protein sequence ID" value="MBC6468592.1"/>
    <property type="molecule type" value="Genomic_DNA"/>
</dbReference>
<gene>
    <name evidence="2" type="ORF">HKK74_24290</name>
</gene>
<evidence type="ECO:0000256" key="1">
    <source>
        <dbReference type="SAM" id="SignalP"/>
    </source>
</evidence>
<sequence length="219" mass="20996">MRKFATATLIAGAAAATVAIGATPAFAATYTVTNGGVFSSTNTTNIQFVNVTTGASFTCTNSSVPGNAPNGTGLSGVPIATLAGAQGNGTFTNCTGTGGSTGSATLTSGSLNLNGSPPVGGVTTGTIAGINASLTLSNLFGTCNATVTGNVGVNTVTYTNSTSTLRISADTARPTSLRIGTASGSGCAGLINPGNSTTFQGSYKVTTSGSTSGPVISSP</sequence>
<organism evidence="2 3">
    <name type="scientific">Actinomadura alba</name>
    <dbReference type="NCBI Taxonomy" id="406431"/>
    <lineage>
        <taxon>Bacteria</taxon>
        <taxon>Bacillati</taxon>
        <taxon>Actinomycetota</taxon>
        <taxon>Actinomycetes</taxon>
        <taxon>Streptosporangiales</taxon>
        <taxon>Thermomonosporaceae</taxon>
        <taxon>Actinomadura</taxon>
    </lineage>
</organism>
<evidence type="ECO:0000313" key="2">
    <source>
        <dbReference type="EMBL" id="MBC6468592.1"/>
    </source>
</evidence>
<name>A0ABR7LUR8_9ACTN</name>
<evidence type="ECO:0008006" key="4">
    <source>
        <dbReference type="Google" id="ProtNLM"/>
    </source>
</evidence>